<dbReference type="SUPFAM" id="SSF49879">
    <property type="entry name" value="SMAD/FHA domain"/>
    <property type="match status" value="1"/>
</dbReference>
<dbReference type="AlphaFoldDB" id="A0A9D5UIZ3"/>
<dbReference type="InterPro" id="IPR000253">
    <property type="entry name" value="FHA_dom"/>
</dbReference>
<feature type="compositionally biased region" description="Low complexity" evidence="2">
    <location>
        <begin position="89"/>
        <end position="111"/>
    </location>
</feature>
<organism evidence="4 5">
    <name type="scientific">Oerskovia douganii</name>
    <dbReference type="NCBI Taxonomy" id="2762210"/>
    <lineage>
        <taxon>Bacteria</taxon>
        <taxon>Bacillati</taxon>
        <taxon>Actinomycetota</taxon>
        <taxon>Actinomycetes</taxon>
        <taxon>Micrococcales</taxon>
        <taxon>Cellulomonadaceae</taxon>
        <taxon>Oerskovia</taxon>
    </lineage>
</organism>
<name>A0A9D5UIZ3_9CELL</name>
<proteinExistence type="predicted"/>
<evidence type="ECO:0000256" key="2">
    <source>
        <dbReference type="SAM" id="MobiDB-lite"/>
    </source>
</evidence>
<feature type="region of interest" description="Disordered" evidence="2">
    <location>
        <begin position="31"/>
        <end position="50"/>
    </location>
</feature>
<dbReference type="InterPro" id="IPR008984">
    <property type="entry name" value="SMAD_FHA_dom_sf"/>
</dbReference>
<dbReference type="CDD" id="cd00060">
    <property type="entry name" value="FHA"/>
    <property type="match status" value="1"/>
</dbReference>
<dbReference type="EMBL" id="JACSPN010000019">
    <property type="protein sequence ID" value="MBE7701412.1"/>
    <property type="molecule type" value="Genomic_DNA"/>
</dbReference>
<feature type="domain" description="FHA" evidence="3">
    <location>
        <begin position="238"/>
        <end position="289"/>
    </location>
</feature>
<feature type="compositionally biased region" description="Polar residues" evidence="2">
    <location>
        <begin position="177"/>
        <end position="190"/>
    </location>
</feature>
<gene>
    <name evidence="4" type="ORF">H9623_14030</name>
</gene>
<feature type="compositionally biased region" description="Low complexity" evidence="2">
    <location>
        <begin position="144"/>
        <end position="168"/>
    </location>
</feature>
<sequence length="332" mass="32774">MSAICPNGHTSESTDYCDVCGEPMGAASSSASGAVSSGSAGAGAPAAGAGAGGGEPIACPHCSFPAAAGALFCENCGYDFTTGSLPEPAGAPSAATPAPLAPPASSLDLDPVAPPPGSPAAAPSPDPLSAPAALTPPGTGPEAGGPSTAAVAAGAPGTGPLVAPGAPVDPAEGEATSARTGATPSGSGTHLPTPPVPGEDQWVVEVWIDPDWYQAQKAEDPLPSAGLPGLVVLRERSVLVGRPSASRNIHPQIDCGADSGVSRRHCQLNTDGQRWWVEDLQSSNGTYLSPAGGELPIDPIPAGQRREVADGDRIYLGGWTRLVIRKAMPGEV</sequence>
<dbReference type="SMART" id="SM00240">
    <property type="entry name" value="FHA"/>
    <property type="match status" value="1"/>
</dbReference>
<keyword evidence="5" id="KW-1185">Reference proteome</keyword>
<dbReference type="RefSeq" id="WP_193720662.1">
    <property type="nucleotide sequence ID" value="NZ_JACSPN010000019.1"/>
</dbReference>
<feature type="compositionally biased region" description="Pro residues" evidence="2">
    <location>
        <begin position="112"/>
        <end position="128"/>
    </location>
</feature>
<feature type="region of interest" description="Disordered" evidence="2">
    <location>
        <begin position="89"/>
        <end position="198"/>
    </location>
</feature>
<dbReference type="Proteomes" id="UP000822993">
    <property type="component" value="Unassembled WGS sequence"/>
</dbReference>
<comment type="caution">
    <text evidence="4">The sequence shown here is derived from an EMBL/GenBank/DDBJ whole genome shotgun (WGS) entry which is preliminary data.</text>
</comment>
<keyword evidence="1" id="KW-0597">Phosphoprotein</keyword>
<evidence type="ECO:0000259" key="3">
    <source>
        <dbReference type="PROSITE" id="PS50006"/>
    </source>
</evidence>
<dbReference type="Pfam" id="PF00498">
    <property type="entry name" value="FHA"/>
    <property type="match status" value="1"/>
</dbReference>
<feature type="compositionally biased region" description="Low complexity" evidence="2">
    <location>
        <begin position="31"/>
        <end position="48"/>
    </location>
</feature>
<accession>A0A9D5UIZ3</accession>
<reference evidence="4 5" key="1">
    <citation type="submission" date="2020-08" db="EMBL/GenBank/DDBJ databases">
        <title>A Genomic Blueprint of the Chicken Gut Microbiome.</title>
        <authorList>
            <person name="Gilroy R."/>
            <person name="Ravi A."/>
            <person name="Getino M."/>
            <person name="Pursley I."/>
            <person name="Horton D.L."/>
            <person name="Alikhan N.-F."/>
            <person name="Baker D."/>
            <person name="Gharbi K."/>
            <person name="Hall N."/>
            <person name="Watson M."/>
            <person name="Adriaenssens E.M."/>
            <person name="Foster-Nyarko E."/>
            <person name="Jarju S."/>
            <person name="Secka A."/>
            <person name="Antonio M."/>
            <person name="Oren A."/>
            <person name="Chaudhuri R."/>
            <person name="La Ragione R.M."/>
            <person name="Hildebrand F."/>
            <person name="Pallen M.J."/>
        </authorList>
    </citation>
    <scope>NUCLEOTIDE SEQUENCE [LARGE SCALE GENOMIC DNA]</scope>
    <source>
        <strain evidence="4 5">Sa1BUA8</strain>
    </source>
</reference>
<protein>
    <submittedName>
        <fullName evidence="4">FHA domain-containing protein</fullName>
    </submittedName>
</protein>
<dbReference type="PROSITE" id="PS50006">
    <property type="entry name" value="FHA_DOMAIN"/>
    <property type="match status" value="1"/>
</dbReference>
<dbReference type="Gene3D" id="2.60.200.20">
    <property type="match status" value="1"/>
</dbReference>
<evidence type="ECO:0000313" key="5">
    <source>
        <dbReference type="Proteomes" id="UP000822993"/>
    </source>
</evidence>
<evidence type="ECO:0000313" key="4">
    <source>
        <dbReference type="EMBL" id="MBE7701412.1"/>
    </source>
</evidence>
<evidence type="ECO:0000256" key="1">
    <source>
        <dbReference type="ARBA" id="ARBA00022553"/>
    </source>
</evidence>